<dbReference type="Proteomes" id="UP000318529">
    <property type="component" value="Unassembled WGS sequence"/>
</dbReference>
<evidence type="ECO:0008006" key="3">
    <source>
        <dbReference type="Google" id="ProtNLM"/>
    </source>
</evidence>
<proteinExistence type="predicted"/>
<protein>
    <recommendedName>
        <fullName evidence="3">DNA-binding protein</fullName>
    </recommendedName>
</protein>
<organism evidence="1 2">
    <name type="scientific">Azospirillum brasilense</name>
    <dbReference type="NCBI Taxonomy" id="192"/>
    <lineage>
        <taxon>Bacteria</taxon>
        <taxon>Pseudomonadati</taxon>
        <taxon>Pseudomonadota</taxon>
        <taxon>Alphaproteobacteria</taxon>
        <taxon>Rhodospirillales</taxon>
        <taxon>Azospirillaceae</taxon>
        <taxon>Azospirillum</taxon>
    </lineage>
</organism>
<gene>
    <name evidence="1" type="ORF">FBZ83_12375</name>
</gene>
<dbReference type="EMBL" id="VITH01000023">
    <property type="protein sequence ID" value="TWA75648.1"/>
    <property type="molecule type" value="Genomic_DNA"/>
</dbReference>
<evidence type="ECO:0000313" key="1">
    <source>
        <dbReference type="EMBL" id="TWA75648.1"/>
    </source>
</evidence>
<accession>A0A560BSQ2</accession>
<sequence>MNQQTTNFLPTRLSDDLLEGADAIAVELFGDAKHRRKVYHLDSLGELPTFRLGAKLCCLRSKLREHINSKMTTGREVRA</sequence>
<dbReference type="AlphaFoldDB" id="A0A560BSQ2"/>
<dbReference type="RefSeq" id="WP_145690435.1">
    <property type="nucleotide sequence ID" value="NZ_VITH01000023.1"/>
</dbReference>
<comment type="caution">
    <text evidence="1">The sequence shown here is derived from an EMBL/GenBank/DDBJ whole genome shotgun (WGS) entry which is preliminary data.</text>
</comment>
<name>A0A560BSQ2_AZOBR</name>
<evidence type="ECO:0000313" key="2">
    <source>
        <dbReference type="Proteomes" id="UP000318529"/>
    </source>
</evidence>
<reference evidence="1 2" key="1">
    <citation type="submission" date="2019-06" db="EMBL/GenBank/DDBJ databases">
        <title>Genomic Encyclopedia of Type Strains, Phase IV (KMG-V): Genome sequencing to study the core and pangenomes of soil and plant-associated prokaryotes.</title>
        <authorList>
            <person name="Whitman W."/>
        </authorList>
    </citation>
    <scope>NUCLEOTIDE SEQUENCE [LARGE SCALE GENOMIC DNA]</scope>
    <source>
        <strain evidence="1 2">BR 11650</strain>
    </source>
</reference>